<reference evidence="3 4" key="1">
    <citation type="submission" date="2019-08" db="EMBL/GenBank/DDBJ databases">
        <title>In-depth cultivation of the pig gut microbiome towards novel bacterial diversity and tailored functional studies.</title>
        <authorList>
            <person name="Wylensek D."/>
            <person name="Hitch T.C.A."/>
            <person name="Clavel T."/>
        </authorList>
    </citation>
    <scope>NUCLEOTIDE SEQUENCE [LARGE SCALE GENOMIC DNA]</scope>
    <source>
        <strain evidence="3 4">NM-380-WT-3C1</strain>
    </source>
</reference>
<dbReference type="InterPro" id="IPR055170">
    <property type="entry name" value="GFO_IDH_MocA-like_dom"/>
</dbReference>
<dbReference type="EMBL" id="VUNN01000001">
    <property type="protein sequence ID" value="MSU05376.1"/>
    <property type="molecule type" value="Genomic_DNA"/>
</dbReference>
<name>A0A7X2TPE9_9SPIO</name>
<evidence type="ECO:0000313" key="4">
    <source>
        <dbReference type="Proteomes" id="UP000460549"/>
    </source>
</evidence>
<protein>
    <submittedName>
        <fullName evidence="3">Gfo/Idh/MocA family oxidoreductase</fullName>
    </submittedName>
</protein>
<dbReference type="RefSeq" id="WP_154424272.1">
    <property type="nucleotide sequence ID" value="NZ_VUNN01000001.1"/>
</dbReference>
<dbReference type="Proteomes" id="UP000460549">
    <property type="component" value="Unassembled WGS sequence"/>
</dbReference>
<dbReference type="InterPro" id="IPR000683">
    <property type="entry name" value="Gfo/Idh/MocA-like_OxRdtase_N"/>
</dbReference>
<feature type="domain" description="Gfo/Idh/MocA-like oxidoreductase N-terminal" evidence="1">
    <location>
        <begin position="5"/>
        <end position="119"/>
    </location>
</feature>
<evidence type="ECO:0000259" key="1">
    <source>
        <dbReference type="Pfam" id="PF01408"/>
    </source>
</evidence>
<dbReference type="SUPFAM" id="SSF51735">
    <property type="entry name" value="NAD(P)-binding Rossmann-fold domains"/>
    <property type="match status" value="1"/>
</dbReference>
<evidence type="ECO:0000259" key="2">
    <source>
        <dbReference type="Pfam" id="PF22725"/>
    </source>
</evidence>
<dbReference type="SUPFAM" id="SSF55347">
    <property type="entry name" value="Glyceraldehyde-3-phosphate dehydrogenase-like, C-terminal domain"/>
    <property type="match status" value="1"/>
</dbReference>
<dbReference type="Pfam" id="PF01408">
    <property type="entry name" value="GFO_IDH_MocA"/>
    <property type="match status" value="1"/>
</dbReference>
<evidence type="ECO:0000313" key="3">
    <source>
        <dbReference type="EMBL" id="MSU05376.1"/>
    </source>
</evidence>
<organism evidence="3 4">
    <name type="scientific">Bullifex porci</name>
    <dbReference type="NCBI Taxonomy" id="2606638"/>
    <lineage>
        <taxon>Bacteria</taxon>
        <taxon>Pseudomonadati</taxon>
        <taxon>Spirochaetota</taxon>
        <taxon>Spirochaetia</taxon>
        <taxon>Spirochaetales</taxon>
        <taxon>Spirochaetaceae</taxon>
        <taxon>Bullifex</taxon>
    </lineage>
</organism>
<keyword evidence="4" id="KW-1185">Reference proteome</keyword>
<dbReference type="AlphaFoldDB" id="A0A7X2TPE9"/>
<sequence>MKKVGFGIIGLGVIAETHFIAIENNENCEFIAAFDAVEGKAKAFCERHGKGKAYDDLESFLSDSEIEAITIATPSGYHLEPALAAIKHKKHVIIEKPMEITPEREAMIIDAAKKEGVYVTGVFQSRFYDAPQLIKKAIEENRFGRLTLCDAQVKWFRSQEYYDSGAWRGTWKVDGGGALMNQSIHAIDLLQWFCGKAEEVQAFTATLAHERIEVEDTGVAVVKFKNGALGVIEGSTSVYPGFLKKIEICGTEGSVVLEEESLKVWSFKNERPEDAQIRERFENMTKAGGGASDPKAINTLGHEKQFNDFASAIIEKREPAVSAESASEAVKIITAIYESSKSGKVVKV</sequence>
<accession>A0A7X2TPE9</accession>
<dbReference type="Gene3D" id="3.30.360.10">
    <property type="entry name" value="Dihydrodipicolinate Reductase, domain 2"/>
    <property type="match status" value="1"/>
</dbReference>
<dbReference type="GO" id="GO:0000166">
    <property type="term" value="F:nucleotide binding"/>
    <property type="evidence" value="ECO:0007669"/>
    <property type="project" value="InterPro"/>
</dbReference>
<comment type="caution">
    <text evidence="3">The sequence shown here is derived from an EMBL/GenBank/DDBJ whole genome shotgun (WGS) entry which is preliminary data.</text>
</comment>
<proteinExistence type="predicted"/>
<dbReference type="Gene3D" id="3.40.50.720">
    <property type="entry name" value="NAD(P)-binding Rossmann-like Domain"/>
    <property type="match status" value="1"/>
</dbReference>
<feature type="domain" description="GFO/IDH/MocA-like oxidoreductase" evidence="2">
    <location>
        <begin position="133"/>
        <end position="255"/>
    </location>
</feature>
<dbReference type="PANTHER" id="PTHR43249">
    <property type="entry name" value="UDP-N-ACETYL-2-AMINO-2-DEOXY-D-GLUCURONATE OXIDASE"/>
    <property type="match status" value="1"/>
</dbReference>
<dbReference type="InterPro" id="IPR036291">
    <property type="entry name" value="NAD(P)-bd_dom_sf"/>
</dbReference>
<dbReference type="PANTHER" id="PTHR43249:SF1">
    <property type="entry name" value="D-GLUCOSIDE 3-DEHYDROGENASE"/>
    <property type="match status" value="1"/>
</dbReference>
<dbReference type="InterPro" id="IPR052515">
    <property type="entry name" value="Gfo/Idh/MocA_Oxidoreductase"/>
</dbReference>
<gene>
    <name evidence="3" type="ORF">FYJ80_01065</name>
</gene>
<dbReference type="Pfam" id="PF22725">
    <property type="entry name" value="GFO_IDH_MocA_C3"/>
    <property type="match status" value="1"/>
</dbReference>